<keyword evidence="1" id="KW-0732">Signal</keyword>
<gene>
    <name evidence="2" type="ORF">WS70_28510</name>
</gene>
<organism evidence="2 3">
    <name type="scientific">Burkholderia mayonis</name>
    <dbReference type="NCBI Taxonomy" id="1385591"/>
    <lineage>
        <taxon>Bacteria</taxon>
        <taxon>Pseudomonadati</taxon>
        <taxon>Pseudomonadota</taxon>
        <taxon>Betaproteobacteria</taxon>
        <taxon>Burkholderiales</taxon>
        <taxon>Burkholderiaceae</taxon>
        <taxon>Burkholderia</taxon>
        <taxon>pseudomallei group</taxon>
    </lineage>
</organism>
<name>A0A1B4FPJ0_9BURK</name>
<dbReference type="AlphaFoldDB" id="A0A1B4FPJ0"/>
<dbReference type="KEGG" id="buu:WS70_28510"/>
<evidence type="ECO:0000313" key="3">
    <source>
        <dbReference type="Proteomes" id="UP000062519"/>
    </source>
</evidence>
<evidence type="ECO:0008006" key="4">
    <source>
        <dbReference type="Google" id="ProtNLM"/>
    </source>
</evidence>
<reference evidence="2 3" key="1">
    <citation type="submission" date="2015-12" db="EMBL/GenBank/DDBJ databases">
        <title>Diversity of Burkholderia near neighbor genomes.</title>
        <authorList>
            <person name="Sahl J."/>
            <person name="Wagner D."/>
            <person name="Keim P."/>
        </authorList>
    </citation>
    <scope>NUCLEOTIDE SEQUENCE [LARGE SCALE GENOMIC DNA]</scope>
    <source>
        <strain evidence="2 3">BDU6</strain>
    </source>
</reference>
<feature type="signal peptide" evidence="1">
    <location>
        <begin position="1"/>
        <end position="18"/>
    </location>
</feature>
<feature type="chain" id="PRO_5015348976" description="Lipoprotein" evidence="1">
    <location>
        <begin position="19"/>
        <end position="107"/>
    </location>
</feature>
<evidence type="ECO:0000313" key="2">
    <source>
        <dbReference type="EMBL" id="AOJ05597.1"/>
    </source>
</evidence>
<dbReference type="Proteomes" id="UP000062519">
    <property type="component" value="Chromosome 2"/>
</dbReference>
<dbReference type="RefSeq" id="WP_059597739.1">
    <property type="nucleotide sequence ID" value="NZ_CP013387.1"/>
</dbReference>
<dbReference type="EMBL" id="CP013387">
    <property type="protein sequence ID" value="AOJ05597.1"/>
    <property type="molecule type" value="Genomic_DNA"/>
</dbReference>
<accession>A0A1B4FPJ0</accession>
<protein>
    <recommendedName>
        <fullName evidence="4">Lipoprotein</fullName>
    </recommendedName>
</protein>
<sequence>MKKILAVNAFLAVVGWLAATTTILLAPTAQPGTEAWFDAIDKQFNITDDGGHGPDPGSSEWLGAVERKAKLPENDRLTEQQRCEAIQRELAQRTYIVNRHLGLKFAL</sequence>
<keyword evidence="3" id="KW-1185">Reference proteome</keyword>
<evidence type="ECO:0000256" key="1">
    <source>
        <dbReference type="SAM" id="SignalP"/>
    </source>
</evidence>
<proteinExistence type="predicted"/>